<keyword evidence="3" id="KW-1185">Reference proteome</keyword>
<dbReference type="STRING" id="643648.Slip_0630"/>
<dbReference type="HOGENOM" id="CLU_2221922_0_0_9"/>
<protein>
    <submittedName>
        <fullName evidence="2">Uncharacterized protein</fullName>
    </submittedName>
</protein>
<name>D7CL29_SYNLT</name>
<keyword evidence="1" id="KW-0812">Transmembrane</keyword>
<dbReference type="KEGG" id="slp:Slip_0630"/>
<gene>
    <name evidence="2" type="ordered locus">Slip_0630</name>
</gene>
<keyword evidence="1" id="KW-0472">Membrane</keyword>
<feature type="transmembrane region" description="Helical" evidence="1">
    <location>
        <begin position="72"/>
        <end position="91"/>
    </location>
</feature>
<dbReference type="EMBL" id="CP002048">
    <property type="protein sequence ID" value="ADI01414.1"/>
    <property type="molecule type" value="Genomic_DNA"/>
</dbReference>
<reference evidence="3" key="1">
    <citation type="journal article" date="2010" name="Stand. Genomic Sci.">
        <title>Complete genome sequence of Syntrophothermus lipocalidus type strain (TGB-C1T).</title>
        <authorList>
            <consortium name="US DOE Joint Genome Institute (JGI-PGF)"/>
            <person name="Djao O."/>
            <person name="Zhang X."/>
            <person name="Lucas S."/>
            <person name="Lapidus A."/>
            <person name="Glavina Del Rio T."/>
            <person name="Nolan M."/>
            <person name="Tice H."/>
            <person name="Cheng J."/>
            <person name="Han C."/>
            <person name="Tapia R."/>
            <person name="Goodwin L."/>
            <person name="Pitluck S."/>
            <person name="Liolios K."/>
            <person name="Ivanova N."/>
            <person name="Mavromatis K."/>
            <person name="Mikhailova N."/>
            <person name="Ovchinnikova G."/>
            <person name="Pati A."/>
            <person name="Brambilla E."/>
            <person name="Chen A."/>
            <person name="Palaniappan K."/>
            <person name="Land M."/>
            <person name="Hauser L."/>
            <person name="Chang Y."/>
            <person name="Jeffries C."/>
            <person name="Rohde M."/>
            <person name="Sikorski J."/>
            <person name="Spring S."/>
            <person name="Goker M."/>
            <person name="Detter J."/>
            <person name="Woyke T."/>
            <person name="Bristow J."/>
            <person name="Eisen J."/>
            <person name="Markowitz V."/>
            <person name="Hugenholtz P."/>
            <person name="Kyrpides N."/>
            <person name="Klenk H."/>
        </authorList>
    </citation>
    <scope>NUCLEOTIDE SEQUENCE [LARGE SCALE GENOMIC DNA]</scope>
    <source>
        <strain evidence="3">DSM 12680 / TGB-C1</strain>
    </source>
</reference>
<dbReference type="Proteomes" id="UP000000378">
    <property type="component" value="Chromosome"/>
</dbReference>
<evidence type="ECO:0000256" key="1">
    <source>
        <dbReference type="SAM" id="Phobius"/>
    </source>
</evidence>
<proteinExistence type="predicted"/>
<dbReference type="PROSITE" id="PS51257">
    <property type="entry name" value="PROKAR_LIPOPROTEIN"/>
    <property type="match status" value="1"/>
</dbReference>
<evidence type="ECO:0000313" key="3">
    <source>
        <dbReference type="Proteomes" id="UP000000378"/>
    </source>
</evidence>
<accession>D7CL29</accession>
<keyword evidence="1" id="KW-1133">Transmembrane helix</keyword>
<reference evidence="2 3" key="2">
    <citation type="journal article" date="2010" name="Stand. Genomic Sci.">
        <title>Complete genome sequence of Syntrophothermus lipocalidus type strain (TGB-C1).</title>
        <authorList>
            <person name="Djao O.D."/>
            <person name="Zhang X."/>
            <person name="Lucas S."/>
            <person name="Lapidus A."/>
            <person name="Del Rio T.G."/>
            <person name="Nolan M."/>
            <person name="Tice H."/>
            <person name="Cheng J.F."/>
            <person name="Han C."/>
            <person name="Tapia R."/>
            <person name="Goodwin L."/>
            <person name="Pitluck S."/>
            <person name="Liolios K."/>
            <person name="Ivanova N."/>
            <person name="Mavromatis K."/>
            <person name="Mikhailova N."/>
            <person name="Ovchinnikova G."/>
            <person name="Pati A."/>
            <person name="Brambilla E."/>
            <person name="Chen A."/>
            <person name="Palaniappan K."/>
            <person name="Land M."/>
            <person name="Hauser L."/>
            <person name="Chang Y.J."/>
            <person name="Jeffries C.D."/>
            <person name="Rohde M."/>
            <person name="Sikorski J."/>
            <person name="Spring S."/>
            <person name="Goker M."/>
            <person name="Detter J.C."/>
            <person name="Woyke T."/>
            <person name="Bristow J."/>
            <person name="Eisen J.A."/>
            <person name="Markowitz V."/>
            <person name="Hugenholtz P."/>
            <person name="Kyrpides N.C."/>
            <person name="Klenk H.P."/>
        </authorList>
    </citation>
    <scope>NUCLEOTIDE SEQUENCE [LARGE SCALE GENOMIC DNA]</scope>
    <source>
        <strain evidence="3">DSM 12680 / TGB-C1</strain>
    </source>
</reference>
<organism evidence="2 3">
    <name type="scientific">Syntrophothermus lipocalidus (strain DSM 12680 / TGB-C1)</name>
    <dbReference type="NCBI Taxonomy" id="643648"/>
    <lineage>
        <taxon>Bacteria</taxon>
        <taxon>Bacillati</taxon>
        <taxon>Bacillota</taxon>
        <taxon>Clostridia</taxon>
        <taxon>Eubacteriales</taxon>
        <taxon>Syntrophomonadaceae</taxon>
        <taxon>Syntrophothermus</taxon>
    </lineage>
</organism>
<evidence type="ECO:0000313" key="2">
    <source>
        <dbReference type="EMBL" id="ADI01414.1"/>
    </source>
</evidence>
<sequence length="106" mass="12176">MGFCARISLYAGILAGACLGAYPDRKVRAFLGTPHSKIHPWAGYRCRLRGFYLLKVLNQMEPLGLFPPNQDLSLDFYLLFFPIFGIIKNLFVENNIIVRRNVARHY</sequence>
<dbReference type="AlphaFoldDB" id="D7CL29"/>